<proteinExistence type="predicted"/>
<dbReference type="AlphaFoldDB" id="A0A835IYV2"/>
<dbReference type="EMBL" id="JADFTS010000001">
    <property type="protein sequence ID" value="KAF9625941.1"/>
    <property type="molecule type" value="Genomic_DNA"/>
</dbReference>
<dbReference type="Proteomes" id="UP000631114">
    <property type="component" value="Unassembled WGS sequence"/>
</dbReference>
<dbReference type="InterPro" id="IPR053951">
    <property type="entry name" value="K_trans_N"/>
</dbReference>
<keyword evidence="3" id="KW-1185">Reference proteome</keyword>
<protein>
    <recommendedName>
        <fullName evidence="1">K+ potassium transporter integral membrane domain-containing protein</fullName>
    </recommendedName>
</protein>
<dbReference type="OrthoDB" id="504708at2759"/>
<evidence type="ECO:0000313" key="3">
    <source>
        <dbReference type="Proteomes" id="UP000631114"/>
    </source>
</evidence>
<reference evidence="2 3" key="1">
    <citation type="submission" date="2020-10" db="EMBL/GenBank/DDBJ databases">
        <title>The Coptis chinensis genome and diversification of protoberbering-type alkaloids.</title>
        <authorList>
            <person name="Wang B."/>
            <person name="Shu S."/>
            <person name="Song C."/>
            <person name="Liu Y."/>
        </authorList>
    </citation>
    <scope>NUCLEOTIDE SEQUENCE [LARGE SCALE GENOMIC DNA]</scope>
    <source>
        <strain evidence="2">HL-2020</strain>
        <tissue evidence="2">Leaf</tissue>
    </source>
</reference>
<organism evidence="2 3">
    <name type="scientific">Coptis chinensis</name>
    <dbReference type="NCBI Taxonomy" id="261450"/>
    <lineage>
        <taxon>Eukaryota</taxon>
        <taxon>Viridiplantae</taxon>
        <taxon>Streptophyta</taxon>
        <taxon>Embryophyta</taxon>
        <taxon>Tracheophyta</taxon>
        <taxon>Spermatophyta</taxon>
        <taxon>Magnoliopsida</taxon>
        <taxon>Ranunculales</taxon>
        <taxon>Ranunculaceae</taxon>
        <taxon>Coptidoideae</taxon>
        <taxon>Coptis</taxon>
    </lineage>
</organism>
<accession>A0A835IYV2</accession>
<sequence>MEEEEAGRVKDLNREESLGVVYGDLGTSPLYVFYNTFPYGVKDPEDIIGALSARVHTHTSTGRLELLPSRCMCSGVPGLPIDRFMTSNALGFTA</sequence>
<feature type="domain" description="K+ potassium transporter integral membrane" evidence="1">
    <location>
        <begin position="16"/>
        <end position="56"/>
    </location>
</feature>
<gene>
    <name evidence="2" type="ORF">IFM89_027809</name>
</gene>
<evidence type="ECO:0000313" key="2">
    <source>
        <dbReference type="EMBL" id="KAF9625941.1"/>
    </source>
</evidence>
<comment type="caution">
    <text evidence="2">The sequence shown here is derived from an EMBL/GenBank/DDBJ whole genome shotgun (WGS) entry which is preliminary data.</text>
</comment>
<dbReference type="Pfam" id="PF02705">
    <property type="entry name" value="K_trans"/>
    <property type="match status" value="1"/>
</dbReference>
<evidence type="ECO:0000259" key="1">
    <source>
        <dbReference type="Pfam" id="PF02705"/>
    </source>
</evidence>
<name>A0A835IYV2_9MAGN</name>